<accession>A0A815EB63</accession>
<name>A0A815EB63_9BILA</name>
<feature type="region of interest" description="Disordered" evidence="1">
    <location>
        <begin position="121"/>
        <end position="156"/>
    </location>
</feature>
<evidence type="ECO:0000313" key="5">
    <source>
        <dbReference type="EMBL" id="CAF3633737.1"/>
    </source>
</evidence>
<dbReference type="AlphaFoldDB" id="A0A815EB63"/>
<evidence type="ECO:0000313" key="6">
    <source>
        <dbReference type="EMBL" id="CAF4151001.1"/>
    </source>
</evidence>
<keyword evidence="7" id="KW-1185">Reference proteome</keyword>
<dbReference type="Gene3D" id="2.60.120.200">
    <property type="match status" value="1"/>
</dbReference>
<sequence>MNVLSNITFRLTLNDGPFGVQCLRYYYYFANDTGDQKITVSITTKGHEANRTIDEVTKTKYNGWMFHNKTFEAEQNDYEIYFNLKAPSGGVSFYIALDEISIVTGSCGYIAEDTIIPPSLVRTTTSPDTSTTTAKRSTGVPLKEVLPHLHMPQHHQ</sequence>
<dbReference type="InterPro" id="IPR000998">
    <property type="entry name" value="MAM_dom"/>
</dbReference>
<dbReference type="Proteomes" id="UP000677228">
    <property type="component" value="Unassembled WGS sequence"/>
</dbReference>
<reference evidence="4" key="1">
    <citation type="submission" date="2021-02" db="EMBL/GenBank/DDBJ databases">
        <authorList>
            <person name="Nowell W R."/>
        </authorList>
    </citation>
    <scope>NUCLEOTIDE SEQUENCE</scope>
</reference>
<dbReference type="PROSITE" id="PS50060">
    <property type="entry name" value="MAM_2"/>
    <property type="match status" value="1"/>
</dbReference>
<protein>
    <recommendedName>
        <fullName evidence="2">MAM domain-containing protein</fullName>
    </recommendedName>
</protein>
<feature type="domain" description="MAM" evidence="2">
    <location>
        <begin position="21"/>
        <end position="109"/>
    </location>
</feature>
<organism evidence="4 7">
    <name type="scientific">Didymodactylos carnosus</name>
    <dbReference type="NCBI Taxonomy" id="1234261"/>
    <lineage>
        <taxon>Eukaryota</taxon>
        <taxon>Metazoa</taxon>
        <taxon>Spiralia</taxon>
        <taxon>Gnathifera</taxon>
        <taxon>Rotifera</taxon>
        <taxon>Eurotatoria</taxon>
        <taxon>Bdelloidea</taxon>
        <taxon>Philodinida</taxon>
        <taxon>Philodinidae</taxon>
        <taxon>Didymodactylos</taxon>
    </lineage>
</organism>
<evidence type="ECO:0000313" key="7">
    <source>
        <dbReference type="Proteomes" id="UP000663829"/>
    </source>
</evidence>
<dbReference type="GO" id="GO:0016020">
    <property type="term" value="C:membrane"/>
    <property type="evidence" value="ECO:0007669"/>
    <property type="project" value="InterPro"/>
</dbReference>
<dbReference type="InterPro" id="IPR013320">
    <property type="entry name" value="ConA-like_dom_sf"/>
</dbReference>
<dbReference type="Proteomes" id="UP000663829">
    <property type="component" value="Unassembled WGS sequence"/>
</dbReference>
<evidence type="ECO:0000313" key="4">
    <source>
        <dbReference type="EMBL" id="CAF1312313.1"/>
    </source>
</evidence>
<dbReference type="SUPFAM" id="SSF49899">
    <property type="entry name" value="Concanavalin A-like lectins/glucanases"/>
    <property type="match status" value="1"/>
</dbReference>
<dbReference type="EMBL" id="CAJNOK010002183">
    <property type="protein sequence ID" value="CAF0848463.1"/>
    <property type="molecule type" value="Genomic_DNA"/>
</dbReference>
<dbReference type="Pfam" id="PF00629">
    <property type="entry name" value="MAM"/>
    <property type="match status" value="1"/>
</dbReference>
<evidence type="ECO:0000313" key="3">
    <source>
        <dbReference type="EMBL" id="CAF0848463.1"/>
    </source>
</evidence>
<dbReference type="Proteomes" id="UP000681722">
    <property type="component" value="Unassembled WGS sequence"/>
</dbReference>
<evidence type="ECO:0000256" key="1">
    <source>
        <dbReference type="SAM" id="MobiDB-lite"/>
    </source>
</evidence>
<gene>
    <name evidence="4" type="ORF">GPM918_LOCUS29057</name>
    <name evidence="3" type="ORF">OVA965_LOCUS7014</name>
    <name evidence="6" type="ORF">SRO942_LOCUS29608</name>
    <name evidence="5" type="ORF">TMI583_LOCUS7010</name>
</gene>
<feature type="compositionally biased region" description="Low complexity" evidence="1">
    <location>
        <begin position="123"/>
        <end position="133"/>
    </location>
</feature>
<dbReference type="EMBL" id="CAJOBC010043176">
    <property type="protein sequence ID" value="CAF4151001.1"/>
    <property type="molecule type" value="Genomic_DNA"/>
</dbReference>
<proteinExistence type="predicted"/>
<dbReference type="Proteomes" id="UP000682733">
    <property type="component" value="Unassembled WGS sequence"/>
</dbReference>
<dbReference type="EMBL" id="CAJNOQ010012999">
    <property type="protein sequence ID" value="CAF1312313.1"/>
    <property type="molecule type" value="Genomic_DNA"/>
</dbReference>
<comment type="caution">
    <text evidence="4">The sequence shown here is derived from an EMBL/GenBank/DDBJ whole genome shotgun (WGS) entry which is preliminary data.</text>
</comment>
<evidence type="ECO:0000259" key="2">
    <source>
        <dbReference type="PROSITE" id="PS50060"/>
    </source>
</evidence>
<dbReference type="EMBL" id="CAJOBA010002183">
    <property type="protein sequence ID" value="CAF3633737.1"/>
    <property type="molecule type" value="Genomic_DNA"/>
</dbReference>